<evidence type="ECO:0000313" key="2">
    <source>
        <dbReference type="Proteomes" id="UP001151760"/>
    </source>
</evidence>
<name>A0ABQ5I8D3_9ASTR</name>
<evidence type="ECO:0000313" key="1">
    <source>
        <dbReference type="EMBL" id="GJT95633.1"/>
    </source>
</evidence>
<reference evidence="1" key="2">
    <citation type="submission" date="2022-01" db="EMBL/GenBank/DDBJ databases">
        <authorList>
            <person name="Yamashiro T."/>
            <person name="Shiraishi A."/>
            <person name="Satake H."/>
            <person name="Nakayama K."/>
        </authorList>
    </citation>
    <scope>NUCLEOTIDE SEQUENCE</scope>
</reference>
<protein>
    <submittedName>
        <fullName evidence="1">Uncharacterized protein</fullName>
    </submittedName>
</protein>
<dbReference type="EMBL" id="BQNB010020407">
    <property type="protein sequence ID" value="GJT95633.1"/>
    <property type="molecule type" value="Genomic_DNA"/>
</dbReference>
<accession>A0ABQ5I8D3</accession>
<sequence>MHVKQNDPIAKEKKVNIAPIDYVALNKLSEHFVPQKQLSAKQAFWLPMSKPIYETPPVQPESVLKEIPRELPIISLVKESVNQMISHMKDFENVVTVRTKVTGQNDGLTKELNDMKEVFNQMETEVAKCSIERKTFKIKEKELLLENDRLLELIISLDLVHTAMNSLAEIIDYQSMEKIFLDEYSECVELKAELSKKNEIVEKIVYDELSKQCARMENRCIYLEIKIQQYKKSFLKNQPQNN</sequence>
<comment type="caution">
    <text evidence="1">The sequence shown here is derived from an EMBL/GenBank/DDBJ whole genome shotgun (WGS) entry which is preliminary data.</text>
</comment>
<organism evidence="1 2">
    <name type="scientific">Tanacetum coccineum</name>
    <dbReference type="NCBI Taxonomy" id="301880"/>
    <lineage>
        <taxon>Eukaryota</taxon>
        <taxon>Viridiplantae</taxon>
        <taxon>Streptophyta</taxon>
        <taxon>Embryophyta</taxon>
        <taxon>Tracheophyta</taxon>
        <taxon>Spermatophyta</taxon>
        <taxon>Magnoliopsida</taxon>
        <taxon>eudicotyledons</taxon>
        <taxon>Gunneridae</taxon>
        <taxon>Pentapetalae</taxon>
        <taxon>asterids</taxon>
        <taxon>campanulids</taxon>
        <taxon>Asterales</taxon>
        <taxon>Asteraceae</taxon>
        <taxon>Asteroideae</taxon>
        <taxon>Anthemideae</taxon>
        <taxon>Anthemidinae</taxon>
        <taxon>Tanacetum</taxon>
    </lineage>
</organism>
<dbReference type="Proteomes" id="UP001151760">
    <property type="component" value="Unassembled WGS sequence"/>
</dbReference>
<reference evidence="1" key="1">
    <citation type="journal article" date="2022" name="Int. J. Mol. Sci.">
        <title>Draft Genome of Tanacetum Coccineum: Genomic Comparison of Closely Related Tanacetum-Family Plants.</title>
        <authorList>
            <person name="Yamashiro T."/>
            <person name="Shiraishi A."/>
            <person name="Nakayama K."/>
            <person name="Satake H."/>
        </authorList>
    </citation>
    <scope>NUCLEOTIDE SEQUENCE</scope>
</reference>
<gene>
    <name evidence="1" type="ORF">Tco_1091151</name>
</gene>
<proteinExistence type="predicted"/>
<keyword evidence="2" id="KW-1185">Reference proteome</keyword>